<sequence length="117" mass="13896">MEKSEMQNSKIYLGLVWGDNNTLKKYQLTKYAAKKDYDMEIAHIVHMDLLDLVLTDFGIEQIERVIVHCISDFRDMTEFYMLYQSCKDLGISWVVANQCIRSEDFKRDSEFRSFISF</sequence>
<organism evidence="1 2">
    <name type="scientific">Ureibacillus chungkukjangi</name>
    <dbReference type="NCBI Taxonomy" id="1202712"/>
    <lineage>
        <taxon>Bacteria</taxon>
        <taxon>Bacillati</taxon>
        <taxon>Bacillota</taxon>
        <taxon>Bacilli</taxon>
        <taxon>Bacillales</taxon>
        <taxon>Caryophanaceae</taxon>
        <taxon>Ureibacillus</taxon>
    </lineage>
</organism>
<dbReference type="Proteomes" id="UP000247416">
    <property type="component" value="Unassembled WGS sequence"/>
</dbReference>
<accession>A0A318TVK7</accession>
<name>A0A318TVK7_9BACL</name>
<dbReference type="RefSeq" id="WP_107932108.1">
    <property type="nucleotide sequence ID" value="NZ_CP085009.1"/>
</dbReference>
<evidence type="ECO:0000313" key="2">
    <source>
        <dbReference type="Proteomes" id="UP000247416"/>
    </source>
</evidence>
<comment type="caution">
    <text evidence="1">The sequence shown here is derived from an EMBL/GenBank/DDBJ whole genome shotgun (WGS) entry which is preliminary data.</text>
</comment>
<evidence type="ECO:0000313" key="1">
    <source>
        <dbReference type="EMBL" id="PYF07887.1"/>
    </source>
</evidence>
<keyword evidence="2" id="KW-1185">Reference proteome</keyword>
<gene>
    <name evidence="1" type="ORF">BJ095_10354</name>
</gene>
<protein>
    <submittedName>
        <fullName evidence="1">Uncharacterized protein</fullName>
    </submittedName>
</protein>
<reference evidence="1 2" key="1">
    <citation type="submission" date="2018-06" db="EMBL/GenBank/DDBJ databases">
        <title>Genomic Encyclopedia of Archaeal and Bacterial Type Strains, Phase II (KMG-II): from individual species to whole genera.</title>
        <authorList>
            <person name="Goeker M."/>
        </authorList>
    </citation>
    <scope>NUCLEOTIDE SEQUENCE [LARGE SCALE GENOMIC DNA]</scope>
    <source>
        <strain evidence="1 2">KACC 16626</strain>
    </source>
</reference>
<proteinExistence type="predicted"/>
<dbReference type="AlphaFoldDB" id="A0A318TVK7"/>
<dbReference type="EMBL" id="QJTJ01000003">
    <property type="protein sequence ID" value="PYF07887.1"/>
    <property type="molecule type" value="Genomic_DNA"/>
</dbReference>